<dbReference type="Proteomes" id="UP000219922">
    <property type="component" value="Unassembled WGS sequence"/>
</dbReference>
<comment type="subcellular location">
    <subcellularLocation>
        <location evidence="1">Bacterial flagellum basal body</location>
    </subcellularLocation>
    <subcellularLocation>
        <location evidence="2">Cell membrane</location>
        <topology evidence="2">Multi-pass membrane protein</topology>
    </subcellularLocation>
</comment>
<feature type="transmembrane region" description="Helical" evidence="14">
    <location>
        <begin position="103"/>
        <end position="122"/>
    </location>
</feature>
<evidence type="ECO:0000256" key="3">
    <source>
        <dbReference type="ARBA" id="ARBA00006257"/>
    </source>
</evidence>
<dbReference type="GO" id="GO:0009306">
    <property type="term" value="P:protein secretion"/>
    <property type="evidence" value="ECO:0007669"/>
    <property type="project" value="InterPro"/>
</dbReference>
<keyword evidence="15" id="KW-0969">Cilium</keyword>
<evidence type="ECO:0000256" key="12">
    <source>
        <dbReference type="ARBA" id="ARBA00023143"/>
    </source>
</evidence>
<dbReference type="PRINTS" id="PR00951">
    <property type="entry name" value="FLGBIOSNFLIP"/>
</dbReference>
<keyword evidence="7 14" id="KW-0812">Transmembrane</keyword>
<dbReference type="EMBL" id="NVMX01000184">
    <property type="protein sequence ID" value="PDZ94465.1"/>
    <property type="molecule type" value="Genomic_DNA"/>
</dbReference>
<dbReference type="Pfam" id="PF00813">
    <property type="entry name" value="FliP"/>
    <property type="match status" value="1"/>
</dbReference>
<evidence type="ECO:0000256" key="1">
    <source>
        <dbReference type="ARBA" id="ARBA00004117"/>
    </source>
</evidence>
<evidence type="ECO:0000256" key="4">
    <source>
        <dbReference type="ARBA" id="ARBA00021714"/>
    </source>
</evidence>
<evidence type="ECO:0000256" key="13">
    <source>
        <dbReference type="ARBA" id="ARBA00023225"/>
    </source>
</evidence>
<dbReference type="GO" id="GO:0044781">
    <property type="term" value="P:bacterial-type flagellum organization"/>
    <property type="evidence" value="ECO:0007669"/>
    <property type="project" value="UniProtKB-KW"/>
</dbReference>
<dbReference type="GO" id="GO:0009425">
    <property type="term" value="C:bacterial-type flagellum basal body"/>
    <property type="evidence" value="ECO:0007669"/>
    <property type="project" value="UniProtKB-SubCell"/>
</dbReference>
<dbReference type="AlphaFoldDB" id="A0A9X6SSN8"/>
<sequence length="267" mass="30142">MIMKMSKYRIITLLVAIFALFLFGQETYAETVPSVHSASNSLNDGFIDIKIGSEEKGGDPVVKMLLMVFLMSIGPSLVIMFTHFTYVVIVLSMTRQALGTMNIPPNQVLIGLAIFISAYIMFPVLNQVYKEAWIPLEKNKIETVEALKIAEKPLKKYMLDNTYEKDLSMMMKIRGDKKPTSYKDVSILAAVPAFSLTQIQKGLFTGMMIYWTFIFIDMIIGGLLMYMGMMMLPPMIISLPIKILIFIYLGGYSKITEIIFKTVQVSS</sequence>
<name>A0A9X6SSN8_BACCE</name>
<dbReference type="InterPro" id="IPR005838">
    <property type="entry name" value="T3SS_IM_P"/>
</dbReference>
<protein>
    <recommendedName>
        <fullName evidence="4">Flagellar biosynthetic protein FliP</fullName>
    </recommendedName>
</protein>
<accession>A0A9X6SSN8</accession>
<evidence type="ECO:0000256" key="10">
    <source>
        <dbReference type="ARBA" id="ARBA00022989"/>
    </source>
</evidence>
<keyword evidence="8" id="KW-1005">Bacterial flagellum biogenesis</keyword>
<evidence type="ECO:0000256" key="2">
    <source>
        <dbReference type="ARBA" id="ARBA00004651"/>
    </source>
</evidence>
<dbReference type="PRINTS" id="PR01302">
    <property type="entry name" value="TYPE3IMPPROT"/>
</dbReference>
<feature type="transmembrane region" description="Helical" evidence="14">
    <location>
        <begin position="64"/>
        <end position="91"/>
    </location>
</feature>
<keyword evidence="6" id="KW-1003">Cell membrane</keyword>
<keyword evidence="13" id="KW-1006">Bacterial flagellum protein export</keyword>
<evidence type="ECO:0000313" key="15">
    <source>
        <dbReference type="EMBL" id="PDZ94465.1"/>
    </source>
</evidence>
<keyword evidence="15" id="KW-0966">Cell projection</keyword>
<gene>
    <name evidence="15" type="ORF">CON36_33660</name>
</gene>
<comment type="caution">
    <text evidence="15">The sequence shown here is derived from an EMBL/GenBank/DDBJ whole genome shotgun (WGS) entry which is preliminary data.</text>
</comment>
<evidence type="ECO:0000256" key="14">
    <source>
        <dbReference type="SAM" id="Phobius"/>
    </source>
</evidence>
<dbReference type="GO" id="GO:0005886">
    <property type="term" value="C:plasma membrane"/>
    <property type="evidence" value="ECO:0007669"/>
    <property type="project" value="UniProtKB-SubCell"/>
</dbReference>
<keyword evidence="11 14" id="KW-0472">Membrane</keyword>
<dbReference type="InterPro" id="IPR005837">
    <property type="entry name" value="FliP"/>
</dbReference>
<evidence type="ECO:0000313" key="16">
    <source>
        <dbReference type="Proteomes" id="UP000219922"/>
    </source>
</evidence>
<keyword evidence="5" id="KW-0813">Transport</keyword>
<evidence type="ECO:0000256" key="9">
    <source>
        <dbReference type="ARBA" id="ARBA00022927"/>
    </source>
</evidence>
<keyword evidence="15" id="KW-0282">Flagellum</keyword>
<keyword evidence="12" id="KW-0975">Bacterial flagellum</keyword>
<evidence type="ECO:0000256" key="6">
    <source>
        <dbReference type="ARBA" id="ARBA00022475"/>
    </source>
</evidence>
<comment type="similarity">
    <text evidence="3">Belongs to the FliP/MopC/SpaP family.</text>
</comment>
<evidence type="ECO:0000256" key="8">
    <source>
        <dbReference type="ARBA" id="ARBA00022795"/>
    </source>
</evidence>
<feature type="transmembrane region" description="Helical" evidence="14">
    <location>
        <begin position="209"/>
        <end position="229"/>
    </location>
</feature>
<proteinExistence type="inferred from homology"/>
<evidence type="ECO:0000256" key="11">
    <source>
        <dbReference type="ARBA" id="ARBA00023136"/>
    </source>
</evidence>
<dbReference type="PANTHER" id="PTHR30587">
    <property type="entry name" value="FLAGELLAR BIOSYNTHETIC PROTEIN FLIP"/>
    <property type="match status" value="1"/>
</dbReference>
<keyword evidence="10 14" id="KW-1133">Transmembrane helix</keyword>
<organism evidence="15 16">
    <name type="scientific">Bacillus cereus</name>
    <dbReference type="NCBI Taxonomy" id="1396"/>
    <lineage>
        <taxon>Bacteria</taxon>
        <taxon>Bacillati</taxon>
        <taxon>Bacillota</taxon>
        <taxon>Bacilli</taxon>
        <taxon>Bacillales</taxon>
        <taxon>Bacillaceae</taxon>
        <taxon>Bacillus</taxon>
        <taxon>Bacillus cereus group</taxon>
    </lineage>
</organism>
<keyword evidence="9" id="KW-0653">Protein transport</keyword>
<dbReference type="PANTHER" id="PTHR30587:SF0">
    <property type="entry name" value="FLAGELLAR BIOSYNTHETIC PROTEIN FLIP"/>
    <property type="match status" value="1"/>
</dbReference>
<reference evidence="15 16" key="1">
    <citation type="submission" date="2017-09" db="EMBL/GenBank/DDBJ databases">
        <title>Large-scale bioinformatics analysis of Bacillus genomes uncovers conserved roles of natural products in bacterial physiology.</title>
        <authorList>
            <consortium name="Agbiome Team Llc"/>
            <person name="Bleich R.M."/>
            <person name="Grubbs K.J."/>
            <person name="Santa Maria K.C."/>
            <person name="Allen S.E."/>
            <person name="Farag S."/>
            <person name="Shank E.A."/>
            <person name="Bowers A."/>
        </authorList>
    </citation>
    <scope>NUCLEOTIDE SEQUENCE [LARGE SCALE GENOMIC DNA]</scope>
    <source>
        <strain evidence="15 16">AFS092789</strain>
    </source>
</reference>
<evidence type="ECO:0000256" key="5">
    <source>
        <dbReference type="ARBA" id="ARBA00022448"/>
    </source>
</evidence>
<feature type="transmembrane region" description="Helical" evidence="14">
    <location>
        <begin position="235"/>
        <end position="252"/>
    </location>
</feature>
<evidence type="ECO:0000256" key="7">
    <source>
        <dbReference type="ARBA" id="ARBA00022692"/>
    </source>
</evidence>